<comment type="caution">
    <text evidence="2">The sequence shown here is derived from an EMBL/GenBank/DDBJ whole genome shotgun (WGS) entry which is preliminary data.</text>
</comment>
<keyword evidence="3" id="KW-1185">Reference proteome</keyword>
<protein>
    <recommendedName>
        <fullName evidence="4">F-box domain-containing protein</fullName>
    </recommendedName>
</protein>
<name>A0A8H3G3V8_9LECA</name>
<proteinExistence type="predicted"/>
<evidence type="ECO:0000256" key="1">
    <source>
        <dbReference type="SAM" id="MobiDB-lite"/>
    </source>
</evidence>
<dbReference type="Proteomes" id="UP000664521">
    <property type="component" value="Unassembled WGS sequence"/>
</dbReference>
<dbReference type="OrthoDB" id="4194555at2759"/>
<sequence length="1071" mass="118690">MAPSNSRAQGKPPGKARQRRITISQAAGDPKSTILSLNTPRRIFREHDAPSDEPPVILDAGSDVEDWHDNDENTQTDAYDDASSSSSGVTHNSTDIIQPPPSSSAGKAYVKKRRRISVRPGAGEPSTNALGDFASSQDIDSGIDQDFMANLMDPSYHTQLPQYTDAQVQTSLSGWPAPGVGEEPDLGSPPRKVISEGFVNHQRKGPSDIIWERGSWTSSMMIEKKPAQKAPTIPGTDYQMPLQWNSPSPHINPLTHGNRGWPSNVVPVEIFEHVGSSLSRDDLLNMRLVNHEFEAKISSRIFQTVVVPFKSDIYGVADSGEVEVVSTADSAGRECHNAKATLASPCPPLTDGMEVFQSWGQRIKKYALTFEFDEETFYKLPAKDYYKDEISFWGNYKWPRAEYTRFKTCEQLEKKADETRCMTLALSHLTSLNELGLAVDSGLGWLAGPDCSDRVHLFKEKQKIFGPTYSKPSLSQRNQKLIWDAITLEVRRQAQPQARLGRVIPALDEPTTFQTIHGPYFESAAIPELGWAQVPCRDVYPPLVFRGLDIETGNRDRDNVLCKSSYPSDALKPNELKYSHLEWLMENEWAQQAFLTSFTLSVTDNANNFRRIQTLNIAKLSSRYLTALSNQAFWSALPNLQTLKMFVSPDWRDIVRGSDERLQDGIIRPSAAATQFFNFLENCVAKRENIMTLDIGWIGGGERATGLFARNQNILPAPVLSITDPESALLACKVLTLPFVKHLTLTNCWFHPSALKVFVRRMEHNKLQTLKLDSVSLTALAGTTHAAPVPNLNPQIAHFLAQAQAQAQAIGQLAQANFNHLPQPPPAGNTAFNPIHPLPQGINPAAVTLQFGPGILGNGGATPSQDLSSSLNTFHTFMIPPGRSIVNAPVPLGGHLSHWAVKQAGPENDCLEQFHRIGSWGEVIDKITPGKTIDQRRAQLNNSVQDPQVRKPTSLRRIEFLSCGYVRLPRHPTLIQDTIAGVMRKPPRCLRYRHRLLSKIMMRTDHDALLGTIAPAMPKQESDVLQVAFHMRMGWKKSDLTQYDSREDGQPVGGSGRFSGVVSGSTEPNDD</sequence>
<feature type="region of interest" description="Disordered" evidence="1">
    <location>
        <begin position="1040"/>
        <end position="1071"/>
    </location>
</feature>
<dbReference type="EMBL" id="CAJPDS010000103">
    <property type="protein sequence ID" value="CAF9937646.1"/>
    <property type="molecule type" value="Genomic_DNA"/>
</dbReference>
<organism evidence="2 3">
    <name type="scientific">Heterodermia speciosa</name>
    <dbReference type="NCBI Taxonomy" id="116794"/>
    <lineage>
        <taxon>Eukaryota</taxon>
        <taxon>Fungi</taxon>
        <taxon>Dikarya</taxon>
        <taxon>Ascomycota</taxon>
        <taxon>Pezizomycotina</taxon>
        <taxon>Lecanoromycetes</taxon>
        <taxon>OSLEUM clade</taxon>
        <taxon>Lecanoromycetidae</taxon>
        <taxon>Caliciales</taxon>
        <taxon>Physciaceae</taxon>
        <taxon>Heterodermia</taxon>
    </lineage>
</organism>
<reference evidence="2" key="1">
    <citation type="submission" date="2021-03" db="EMBL/GenBank/DDBJ databases">
        <authorList>
            <person name="Tagirdzhanova G."/>
        </authorList>
    </citation>
    <scope>NUCLEOTIDE SEQUENCE</scope>
</reference>
<feature type="region of interest" description="Disordered" evidence="1">
    <location>
        <begin position="1"/>
        <end position="131"/>
    </location>
</feature>
<evidence type="ECO:0008006" key="4">
    <source>
        <dbReference type="Google" id="ProtNLM"/>
    </source>
</evidence>
<gene>
    <name evidence="2" type="ORF">HETSPECPRED_000604</name>
</gene>
<evidence type="ECO:0000313" key="3">
    <source>
        <dbReference type="Proteomes" id="UP000664521"/>
    </source>
</evidence>
<evidence type="ECO:0000313" key="2">
    <source>
        <dbReference type="EMBL" id="CAF9937646.1"/>
    </source>
</evidence>
<dbReference type="AlphaFoldDB" id="A0A8H3G3V8"/>
<accession>A0A8H3G3V8</accession>
<feature type="compositionally biased region" description="Basic and acidic residues" evidence="1">
    <location>
        <begin position="1040"/>
        <end position="1049"/>
    </location>
</feature>